<comment type="similarity">
    <text evidence="1">Belongs to the TRAFAC class translation factor GTPase superfamily. Classic translation factor GTPase family. EF-Tu/EF-1A subfamily.</text>
</comment>
<dbReference type="Pfam" id="PF00009">
    <property type="entry name" value="GTP_EFTU"/>
    <property type="match status" value="1"/>
</dbReference>
<dbReference type="InterPro" id="IPR050543">
    <property type="entry name" value="eIF2G"/>
</dbReference>
<dbReference type="FunFam" id="2.40.30.10:FF:000075">
    <property type="entry name" value="Translation initiation factor 2 subunit gamma"/>
    <property type="match status" value="1"/>
</dbReference>
<dbReference type="AlphaFoldDB" id="A0A814V0F0"/>
<protein>
    <recommendedName>
        <fullName evidence="2">protein-synthesizing GTPase</fullName>
        <ecNumber evidence="2">3.6.5.3</ecNumber>
    </recommendedName>
</protein>
<dbReference type="EMBL" id="CAJNOT010001337">
    <property type="protein sequence ID" value="CAF1184660.1"/>
    <property type="molecule type" value="Genomic_DNA"/>
</dbReference>
<dbReference type="InterPro" id="IPR027417">
    <property type="entry name" value="P-loop_NTPase"/>
</dbReference>
<dbReference type="FunFam" id="3.40.50.300:FF:000065">
    <property type="entry name" value="Eukaryotic translation initiation factor 2 subunit gamma"/>
    <property type="match status" value="1"/>
</dbReference>
<evidence type="ECO:0000256" key="6">
    <source>
        <dbReference type="ARBA" id="ARBA00022917"/>
    </source>
</evidence>
<dbReference type="SUPFAM" id="SSF50465">
    <property type="entry name" value="EF-Tu/eEF-1alpha/eIF2-gamma C-terminal domain"/>
    <property type="match status" value="1"/>
</dbReference>
<organism evidence="10 11">
    <name type="scientific">Rotaria sordida</name>
    <dbReference type="NCBI Taxonomy" id="392033"/>
    <lineage>
        <taxon>Eukaryota</taxon>
        <taxon>Metazoa</taxon>
        <taxon>Spiralia</taxon>
        <taxon>Gnathifera</taxon>
        <taxon>Rotifera</taxon>
        <taxon>Eurotatoria</taxon>
        <taxon>Bdelloidea</taxon>
        <taxon>Philodinida</taxon>
        <taxon>Philodinidae</taxon>
        <taxon>Rotaria</taxon>
    </lineage>
</organism>
<evidence type="ECO:0000256" key="2">
    <source>
        <dbReference type="ARBA" id="ARBA00011986"/>
    </source>
</evidence>
<evidence type="ECO:0000313" key="10">
    <source>
        <dbReference type="EMBL" id="CAF1184660.1"/>
    </source>
</evidence>
<sequence>MEKCTSQTSPLSNSSSSIYPPLIVDIAIPEKQKEPFLSESIMIKNDECMRNKVNDLPRPGAPRTTTTNRYIRAAKEAIQLKANASVRNVNAKLQQQGFKTSKSSKGGKLYKWNNILNTDFSGTFTLTPHYNQHNEGVYAKSSDDILYNLKVKPKEKFQKSVMLWGGISYQGLFPKESPIFLDEWLESIRSKGDDHHKKMYFTGERYAKFIRTIVAEKAAEEFSDLRNVIFQDDQDRKQRMQDPNQLSPLTPEVISRQATINIGIIGHVAHGKSTVVKCLSGAATGRFKSEKDRNMTIKLGYANAKIFECDNDKCPRPRRFRSAGPSKEDVFPCDRPRCGGQFRLVRHVSFVDCPGQNFLMATMLNGTAVMDAALLLIAANDTCPQPQTSEHLAAISIMNLNSILVLQNKIDLVKEVQAKEQYQQIIDFLKGTNAEGAPIIQISAILKYNIEVICEYIIRKIPVPLRDFTSKPRLIVIRSFDINKPGTKVDDLKGGVAGGSILKGILKIDQEIEVRPGIVSKDNEGRLQCCPLLSKIVSLYTEQNDLTFAVPGGLIGVGTKIDPTLCRADRLVGQVLGEVGALPEIYTKIQIIYFLLRRLVGVRTEGDKKGAKVAKLTKNEMLMVNIGSLCTGGRVLAIKDNLAKIQLTSPACVEVSEKIALSRRVNYDFRLIGWGEIRRGTVIKPQVEIPTT</sequence>
<dbReference type="Gene3D" id="3.40.50.300">
    <property type="entry name" value="P-loop containing nucleotide triphosphate hydrolases"/>
    <property type="match status" value="1"/>
</dbReference>
<dbReference type="Pfam" id="PF03144">
    <property type="entry name" value="GTP_EFTU_D2"/>
    <property type="match status" value="1"/>
</dbReference>
<name>A0A814V0F0_9BILA</name>
<keyword evidence="3" id="KW-0396">Initiation factor</keyword>
<evidence type="ECO:0000256" key="7">
    <source>
        <dbReference type="ARBA" id="ARBA00023134"/>
    </source>
</evidence>
<dbReference type="GO" id="GO:0005525">
    <property type="term" value="F:GTP binding"/>
    <property type="evidence" value="ECO:0007669"/>
    <property type="project" value="UniProtKB-KW"/>
</dbReference>
<reference evidence="10" key="1">
    <citation type="submission" date="2021-02" db="EMBL/GenBank/DDBJ databases">
        <authorList>
            <person name="Nowell W R."/>
        </authorList>
    </citation>
    <scope>NUCLEOTIDE SEQUENCE</scope>
</reference>
<dbReference type="InterPro" id="IPR044127">
    <property type="entry name" value="eIF2g_dom_2"/>
</dbReference>
<dbReference type="EC" id="3.6.5.3" evidence="2"/>
<dbReference type="InterPro" id="IPR015256">
    <property type="entry name" value="eIF2g_C"/>
</dbReference>
<dbReference type="GO" id="GO:0005829">
    <property type="term" value="C:cytosol"/>
    <property type="evidence" value="ECO:0007669"/>
    <property type="project" value="TreeGrafter"/>
</dbReference>
<dbReference type="Pfam" id="PF09173">
    <property type="entry name" value="eIF2_C"/>
    <property type="match status" value="1"/>
</dbReference>
<dbReference type="GO" id="GO:0001731">
    <property type="term" value="P:formation of translation preinitiation complex"/>
    <property type="evidence" value="ECO:0007669"/>
    <property type="project" value="TreeGrafter"/>
</dbReference>
<comment type="caution">
    <text evidence="10">The sequence shown here is derived from an EMBL/GenBank/DDBJ whole genome shotgun (WGS) entry which is preliminary data.</text>
</comment>
<keyword evidence="4" id="KW-0547">Nucleotide-binding</keyword>
<dbReference type="InterPro" id="IPR036397">
    <property type="entry name" value="RNaseH_sf"/>
</dbReference>
<comment type="catalytic activity">
    <reaction evidence="8">
        <text>GTP + H2O = GDP + phosphate + H(+)</text>
        <dbReference type="Rhea" id="RHEA:19669"/>
        <dbReference type="ChEBI" id="CHEBI:15377"/>
        <dbReference type="ChEBI" id="CHEBI:15378"/>
        <dbReference type="ChEBI" id="CHEBI:37565"/>
        <dbReference type="ChEBI" id="CHEBI:43474"/>
        <dbReference type="ChEBI" id="CHEBI:58189"/>
        <dbReference type="EC" id="3.6.5.3"/>
    </reaction>
</comment>
<dbReference type="PRINTS" id="PR00315">
    <property type="entry name" value="ELONGATNFCT"/>
</dbReference>
<keyword evidence="5" id="KW-0378">Hydrolase</keyword>
<dbReference type="NCBIfam" id="NF003077">
    <property type="entry name" value="PRK04000.1"/>
    <property type="match status" value="1"/>
</dbReference>
<evidence type="ECO:0000259" key="9">
    <source>
        <dbReference type="PROSITE" id="PS51722"/>
    </source>
</evidence>
<dbReference type="GO" id="GO:0003743">
    <property type="term" value="F:translation initiation factor activity"/>
    <property type="evidence" value="ECO:0007669"/>
    <property type="project" value="UniProtKB-KW"/>
</dbReference>
<dbReference type="InterPro" id="IPR004161">
    <property type="entry name" value="EFTu-like_2"/>
</dbReference>
<keyword evidence="7" id="KW-0342">GTP-binding</keyword>
<dbReference type="InterPro" id="IPR044128">
    <property type="entry name" value="eIF2g_GTP-bd"/>
</dbReference>
<dbReference type="InterPro" id="IPR009000">
    <property type="entry name" value="Transl_B-barrel_sf"/>
</dbReference>
<keyword evidence="6" id="KW-0648">Protein biosynthesis</keyword>
<dbReference type="InterPro" id="IPR009001">
    <property type="entry name" value="Transl_elong_EF1A/Init_IF2_C"/>
</dbReference>
<feature type="domain" description="Tr-type G" evidence="9">
    <location>
        <begin position="257"/>
        <end position="465"/>
    </location>
</feature>
<dbReference type="CDD" id="cd03688">
    <property type="entry name" value="eIF2_gamma_II"/>
    <property type="match status" value="1"/>
</dbReference>
<dbReference type="FunFam" id="2.40.30.10:FF:000009">
    <property type="entry name" value="Eukaryotic translation initiation factor 2 subunit gamma"/>
    <property type="match status" value="1"/>
</dbReference>
<evidence type="ECO:0000256" key="5">
    <source>
        <dbReference type="ARBA" id="ARBA00022801"/>
    </source>
</evidence>
<accession>A0A814V0F0</accession>
<dbReference type="Gene3D" id="2.40.30.10">
    <property type="entry name" value="Translation factors"/>
    <property type="match status" value="2"/>
</dbReference>
<gene>
    <name evidence="10" type="ORF">ZHD862_LOCUS21954</name>
</gene>
<dbReference type="PANTHER" id="PTHR42854:SF3">
    <property type="entry name" value="EUKARYOTIC TRANSLATION INITIATION FACTOR 2 SUBUNIT 3-RELATED"/>
    <property type="match status" value="1"/>
</dbReference>
<dbReference type="SUPFAM" id="SSF50447">
    <property type="entry name" value="Translation proteins"/>
    <property type="match status" value="1"/>
</dbReference>
<dbReference type="Gene3D" id="3.30.420.10">
    <property type="entry name" value="Ribonuclease H-like superfamily/Ribonuclease H"/>
    <property type="match status" value="1"/>
</dbReference>
<dbReference type="InterPro" id="IPR000795">
    <property type="entry name" value="T_Tr_GTP-bd_dom"/>
</dbReference>
<dbReference type="CDD" id="cd15490">
    <property type="entry name" value="eIF2_gamma_III"/>
    <property type="match status" value="1"/>
</dbReference>
<dbReference type="Proteomes" id="UP000663864">
    <property type="component" value="Unassembled WGS sequence"/>
</dbReference>
<dbReference type="SUPFAM" id="SSF52540">
    <property type="entry name" value="P-loop containing nucleoside triphosphate hydrolases"/>
    <property type="match status" value="1"/>
</dbReference>
<dbReference type="GO" id="GO:0000049">
    <property type="term" value="F:tRNA binding"/>
    <property type="evidence" value="ECO:0007669"/>
    <property type="project" value="InterPro"/>
</dbReference>
<evidence type="ECO:0000256" key="3">
    <source>
        <dbReference type="ARBA" id="ARBA00022540"/>
    </source>
</evidence>
<evidence type="ECO:0000256" key="4">
    <source>
        <dbReference type="ARBA" id="ARBA00022741"/>
    </source>
</evidence>
<dbReference type="PROSITE" id="PS51722">
    <property type="entry name" value="G_TR_2"/>
    <property type="match status" value="1"/>
</dbReference>
<dbReference type="PANTHER" id="PTHR42854">
    <property type="entry name" value="EUKARYOTIC TRANSLATION INITIATION FACTOR 2 SUBUNIT 3 FAMILY MEMBER"/>
    <property type="match status" value="1"/>
</dbReference>
<dbReference type="GO" id="GO:0003924">
    <property type="term" value="F:GTPase activity"/>
    <property type="evidence" value="ECO:0007669"/>
    <property type="project" value="InterPro"/>
</dbReference>
<evidence type="ECO:0000256" key="8">
    <source>
        <dbReference type="ARBA" id="ARBA00048107"/>
    </source>
</evidence>
<evidence type="ECO:0000313" key="11">
    <source>
        <dbReference type="Proteomes" id="UP000663864"/>
    </source>
</evidence>
<dbReference type="CDD" id="cd01888">
    <property type="entry name" value="eIF2_gamma"/>
    <property type="match status" value="1"/>
</dbReference>
<proteinExistence type="inferred from homology"/>
<dbReference type="GO" id="GO:0005850">
    <property type="term" value="C:eukaryotic translation initiation factor 2 complex"/>
    <property type="evidence" value="ECO:0007669"/>
    <property type="project" value="TreeGrafter"/>
</dbReference>
<evidence type="ECO:0000256" key="1">
    <source>
        <dbReference type="ARBA" id="ARBA00007249"/>
    </source>
</evidence>